<reference evidence="3 4" key="2">
    <citation type="journal article" date="2016" name="Front. Microbiol.">
        <title>Genome and transcriptome sequences reveal the specific parasitism of the nematophagous Purpureocillium lilacinum 36-1.</title>
        <authorList>
            <person name="Xie J."/>
            <person name="Li S."/>
            <person name="Mo C."/>
            <person name="Xiao X."/>
            <person name="Peng D."/>
            <person name="Wang G."/>
            <person name="Xiao Y."/>
        </authorList>
    </citation>
    <scope>NUCLEOTIDE SEQUENCE [LARGE SCALE GENOMIC DNA]</scope>
    <source>
        <strain evidence="3 4">36-1</strain>
    </source>
</reference>
<organism evidence="3 4">
    <name type="scientific">Purpureocillium lilacinum</name>
    <name type="common">Paecilomyces lilacinus</name>
    <dbReference type="NCBI Taxonomy" id="33203"/>
    <lineage>
        <taxon>Eukaryota</taxon>
        <taxon>Fungi</taxon>
        <taxon>Dikarya</taxon>
        <taxon>Ascomycota</taxon>
        <taxon>Pezizomycotina</taxon>
        <taxon>Sordariomycetes</taxon>
        <taxon>Hypocreomycetidae</taxon>
        <taxon>Hypocreales</taxon>
        <taxon>Ophiocordycipitaceae</taxon>
        <taxon>Purpureocillium</taxon>
    </lineage>
</organism>
<evidence type="ECO:0000313" key="4">
    <source>
        <dbReference type="Proteomes" id="UP000245956"/>
    </source>
</evidence>
<name>A0A2U3DSD3_PURLI</name>
<comment type="caution">
    <text evidence="3">The sequence shown here is derived from an EMBL/GenBank/DDBJ whole genome shotgun (WGS) entry which is preliminary data.</text>
</comment>
<protein>
    <submittedName>
        <fullName evidence="3">Uncharacterized protein</fullName>
    </submittedName>
</protein>
<feature type="region of interest" description="Disordered" evidence="1">
    <location>
        <begin position="86"/>
        <end position="116"/>
    </location>
</feature>
<gene>
    <name evidence="3" type="ORF">PCL_07319</name>
    <name evidence="2" type="ORF">Purlil1_9000</name>
</gene>
<dbReference type="EMBL" id="LCWV01000037">
    <property type="protein sequence ID" value="PWI65142.1"/>
    <property type="molecule type" value="Genomic_DNA"/>
</dbReference>
<reference evidence="2" key="3">
    <citation type="submission" date="2023-11" db="EMBL/GenBank/DDBJ databases">
        <authorList>
            <person name="Beijen E."/>
            <person name="Ohm R.A."/>
        </authorList>
    </citation>
    <scope>NUCLEOTIDE SEQUENCE</scope>
    <source>
        <strain evidence="2">CBS 150709</strain>
    </source>
</reference>
<evidence type="ECO:0000256" key="1">
    <source>
        <dbReference type="SAM" id="MobiDB-lite"/>
    </source>
</evidence>
<dbReference type="Proteomes" id="UP001287286">
    <property type="component" value="Unassembled WGS sequence"/>
</dbReference>
<accession>A0A2U3DSD3</accession>
<reference evidence="3" key="1">
    <citation type="submission" date="2015-05" db="EMBL/GenBank/DDBJ databases">
        <authorList>
            <person name="Wang D.B."/>
            <person name="Wang M."/>
        </authorList>
    </citation>
    <scope>NUCLEOTIDE SEQUENCE</scope>
    <source>
        <strain evidence="3">36-1</strain>
    </source>
</reference>
<evidence type="ECO:0000313" key="5">
    <source>
        <dbReference type="Proteomes" id="UP001287286"/>
    </source>
</evidence>
<dbReference type="AlphaFoldDB" id="A0A2U3DSD3"/>
<reference evidence="2 5" key="4">
    <citation type="journal article" date="2024" name="Microbiol. Resour. Announc.">
        <title>Genome annotations for the ascomycete fungi Trichoderma harzianum, Trichoderma aggressivum, and Purpureocillium lilacinum.</title>
        <authorList>
            <person name="Beijen E.P.W."/>
            <person name="Ohm R.A."/>
        </authorList>
    </citation>
    <scope>NUCLEOTIDE SEQUENCE [LARGE SCALE GENOMIC DNA]</scope>
    <source>
        <strain evidence="2 5">CBS 150709</strain>
    </source>
</reference>
<dbReference type="Proteomes" id="UP000245956">
    <property type="component" value="Unassembled WGS sequence"/>
</dbReference>
<dbReference type="EMBL" id="JAWRVI010000039">
    <property type="protein sequence ID" value="KAK4086610.1"/>
    <property type="molecule type" value="Genomic_DNA"/>
</dbReference>
<evidence type="ECO:0000313" key="2">
    <source>
        <dbReference type="EMBL" id="KAK4086610.1"/>
    </source>
</evidence>
<sequence>MVIVRMGHVHAKAKQDSAPAHPFNEPCACSRQHVYAMIELGFCGGADALTAPKQSPTDPRQDMLGKTAIVASLSVGRACAERRKQDTARVELKLTSREEGSPSEKRVEPESVVSRD</sequence>
<evidence type="ECO:0000313" key="3">
    <source>
        <dbReference type="EMBL" id="PWI65142.1"/>
    </source>
</evidence>
<proteinExistence type="predicted"/>
<keyword evidence="5" id="KW-1185">Reference proteome</keyword>